<dbReference type="InterPro" id="IPR002659">
    <property type="entry name" value="Glyco_trans_31"/>
</dbReference>
<name>A0A815LF19_9BILA</name>
<dbReference type="GO" id="GO:0016758">
    <property type="term" value="F:hexosyltransferase activity"/>
    <property type="evidence" value="ECO:0007669"/>
    <property type="project" value="InterPro"/>
</dbReference>
<reference evidence="11" key="1">
    <citation type="submission" date="2021-02" db="EMBL/GenBank/DDBJ databases">
        <authorList>
            <person name="Nowell W R."/>
        </authorList>
    </citation>
    <scope>NUCLEOTIDE SEQUENCE</scope>
</reference>
<keyword evidence="8 10" id="KW-0333">Golgi apparatus</keyword>
<evidence type="ECO:0000256" key="6">
    <source>
        <dbReference type="ARBA" id="ARBA00022968"/>
    </source>
</evidence>
<dbReference type="EMBL" id="CAJOBC010083246">
    <property type="protein sequence ID" value="CAF4298836.1"/>
    <property type="molecule type" value="Genomic_DNA"/>
</dbReference>
<evidence type="ECO:0000256" key="1">
    <source>
        <dbReference type="ARBA" id="ARBA00004323"/>
    </source>
</evidence>
<organism evidence="11 13">
    <name type="scientific">Didymodactylos carnosus</name>
    <dbReference type="NCBI Taxonomy" id="1234261"/>
    <lineage>
        <taxon>Eukaryota</taxon>
        <taxon>Metazoa</taxon>
        <taxon>Spiralia</taxon>
        <taxon>Gnathifera</taxon>
        <taxon>Rotifera</taxon>
        <taxon>Eurotatoria</taxon>
        <taxon>Bdelloidea</taxon>
        <taxon>Philodinida</taxon>
        <taxon>Philodinidae</taxon>
        <taxon>Didymodactylos</taxon>
    </lineage>
</organism>
<dbReference type="GO" id="GO:0006493">
    <property type="term" value="P:protein O-linked glycosylation"/>
    <property type="evidence" value="ECO:0007669"/>
    <property type="project" value="TreeGrafter"/>
</dbReference>
<evidence type="ECO:0000313" key="12">
    <source>
        <dbReference type="EMBL" id="CAF4298836.1"/>
    </source>
</evidence>
<comment type="caution">
    <text evidence="11">The sequence shown here is derived from an EMBL/GenBank/DDBJ whole genome shotgun (WGS) entry which is preliminary data.</text>
</comment>
<gene>
    <name evidence="11" type="ORF">GPM918_LOCUS33457</name>
    <name evidence="12" type="ORF">SRO942_LOCUS34142</name>
</gene>
<keyword evidence="13" id="KW-1185">Reference proteome</keyword>
<evidence type="ECO:0000256" key="5">
    <source>
        <dbReference type="ARBA" id="ARBA00022692"/>
    </source>
</evidence>
<evidence type="ECO:0000256" key="3">
    <source>
        <dbReference type="ARBA" id="ARBA00022676"/>
    </source>
</evidence>
<feature type="non-terminal residue" evidence="11">
    <location>
        <position position="1"/>
    </location>
</feature>
<dbReference type="OrthoDB" id="115198at2759"/>
<dbReference type="AlphaFoldDB" id="A0A815LF19"/>
<dbReference type="EMBL" id="CAJNOQ010017821">
    <property type="protein sequence ID" value="CAF1409122.1"/>
    <property type="molecule type" value="Genomic_DNA"/>
</dbReference>
<evidence type="ECO:0000256" key="2">
    <source>
        <dbReference type="ARBA" id="ARBA00008661"/>
    </source>
</evidence>
<dbReference type="PANTHER" id="PTHR11214">
    <property type="entry name" value="BETA-1,3-N-ACETYLGLUCOSAMINYLTRANSFERASE"/>
    <property type="match status" value="1"/>
</dbReference>
<evidence type="ECO:0000256" key="8">
    <source>
        <dbReference type="ARBA" id="ARBA00023034"/>
    </source>
</evidence>
<dbReference type="PANTHER" id="PTHR11214:SF364">
    <property type="entry name" value="HEXOSYLTRANSFERASE"/>
    <property type="match status" value="1"/>
</dbReference>
<keyword evidence="7" id="KW-1133">Transmembrane helix</keyword>
<evidence type="ECO:0000313" key="11">
    <source>
        <dbReference type="EMBL" id="CAF1409122.1"/>
    </source>
</evidence>
<dbReference type="Proteomes" id="UP000681722">
    <property type="component" value="Unassembled WGS sequence"/>
</dbReference>
<evidence type="ECO:0000256" key="10">
    <source>
        <dbReference type="RuleBase" id="RU363063"/>
    </source>
</evidence>
<dbReference type="Pfam" id="PF01762">
    <property type="entry name" value="Galactosyl_T"/>
    <property type="match status" value="1"/>
</dbReference>
<protein>
    <recommendedName>
        <fullName evidence="10">Hexosyltransferase</fullName>
        <ecNumber evidence="10">2.4.1.-</ecNumber>
    </recommendedName>
</protein>
<keyword evidence="5" id="KW-0812">Transmembrane</keyword>
<evidence type="ECO:0000256" key="9">
    <source>
        <dbReference type="ARBA" id="ARBA00023136"/>
    </source>
</evidence>
<evidence type="ECO:0000256" key="7">
    <source>
        <dbReference type="ARBA" id="ARBA00022989"/>
    </source>
</evidence>
<dbReference type="GO" id="GO:0000139">
    <property type="term" value="C:Golgi membrane"/>
    <property type="evidence" value="ECO:0007669"/>
    <property type="project" value="UniProtKB-SubCell"/>
</dbReference>
<accession>A0A815LF19</accession>
<proteinExistence type="inferred from homology"/>
<keyword evidence="6" id="KW-0735">Signal-anchor</keyword>
<keyword evidence="4" id="KW-0808">Transferase</keyword>
<comment type="subcellular location">
    <subcellularLocation>
        <location evidence="1 10">Golgi apparatus membrane</location>
        <topology evidence="1 10">Single-pass type II membrane protein</topology>
    </subcellularLocation>
</comment>
<evidence type="ECO:0000313" key="13">
    <source>
        <dbReference type="Proteomes" id="UP000663829"/>
    </source>
</evidence>
<evidence type="ECO:0000256" key="4">
    <source>
        <dbReference type="ARBA" id="ARBA00022679"/>
    </source>
</evidence>
<dbReference type="EC" id="2.4.1.-" evidence="10"/>
<comment type="similarity">
    <text evidence="2 10">Belongs to the glycosyltransferase 31 family.</text>
</comment>
<keyword evidence="9" id="KW-0472">Membrane</keyword>
<sequence length="325" mass="38156">LPLEKYIRVHILPSSHVNICKRDDQLLIYVLSTLQNIRQRHYIRKTWANMTHHSNLSKTCCIFIIGTASSDLVDSWSYQRHLDNEKQLYNDVVQINHSESYRNVVYKEIAALQWSYKYYRAIPFLFKTDDDLIVDSILLSSIIHSLIRQDMKNTYVDKYRPYFMTNLVPFNQKSFFKGWEMDRQPVQHTGFGVVMSSTVRNRLYRASLFYETESVVWVGDVFVSGFLGRTARVQCRNLGLDYEQTASGNCSCLMKQNPMLTICSTMIHSGIENYNEYEATWKVILQRHQSGKTNETEDASTDNPLPEFLDHTFAYSTWKTKEQHY</sequence>
<keyword evidence="3 10" id="KW-0328">Glycosyltransferase</keyword>
<dbReference type="Gene3D" id="3.90.550.50">
    <property type="match status" value="1"/>
</dbReference>
<dbReference type="Proteomes" id="UP000663829">
    <property type="component" value="Unassembled WGS sequence"/>
</dbReference>